<evidence type="ECO:0000313" key="2">
    <source>
        <dbReference type="Proteomes" id="UP000198211"/>
    </source>
</evidence>
<evidence type="ECO:0000313" key="1">
    <source>
        <dbReference type="EMBL" id="OWZ13759.1"/>
    </source>
</evidence>
<keyword evidence="1" id="KW-0808">Transferase</keyword>
<protein>
    <submittedName>
        <fullName evidence="1">Reverse transcriptase</fullName>
    </submittedName>
</protein>
<sequence length="247" mass="28513">MDPRNGWSRQPPEILRCSQDLDQRDWDEYAERLTFTNNTARDRIRGEIPCYMEVLVGMIEIQEGDDTVAKVNQCLREAIVDRSDRHNDLVRPHPVDAGSRTGLYSDRVCEEYAKKLVHLWHGPFRVAEKIGEYAANLDIVRAAYNIFPVGGSKSVRLVESDADRFDFDKALLPEDSWIQDRDPDEYEVDRISDMSTGKRTRYGRIYREFLVRWRGSEDPTWVGKQISTAAPYVMSFCEIASIVTDLA</sequence>
<reference evidence="2" key="1">
    <citation type="submission" date="2017-03" db="EMBL/GenBank/DDBJ databases">
        <title>Phytopthora megakarya and P. palmivora, two closely related causual agents of cacao black pod achieved similar genome size and gene model numbers by different mechanisms.</title>
        <authorList>
            <person name="Ali S."/>
            <person name="Shao J."/>
            <person name="Larry D.J."/>
            <person name="Kronmiller B."/>
            <person name="Shen D."/>
            <person name="Strem M.D."/>
            <person name="Melnick R.L."/>
            <person name="Guiltinan M.J."/>
            <person name="Tyler B.M."/>
            <person name="Meinhardt L.W."/>
            <person name="Bailey B.A."/>
        </authorList>
    </citation>
    <scope>NUCLEOTIDE SEQUENCE [LARGE SCALE GENOMIC DNA]</scope>
    <source>
        <strain evidence="2">zdho120</strain>
    </source>
</reference>
<dbReference type="AlphaFoldDB" id="A0A225W9C5"/>
<proteinExistence type="predicted"/>
<keyword evidence="1" id="KW-0695">RNA-directed DNA polymerase</keyword>
<gene>
    <name evidence="1" type="ORF">PHMEG_00012863</name>
</gene>
<dbReference type="InterPro" id="IPR016197">
    <property type="entry name" value="Chromo-like_dom_sf"/>
</dbReference>
<accession>A0A225W9C5</accession>
<organism evidence="1 2">
    <name type="scientific">Phytophthora megakarya</name>
    <dbReference type="NCBI Taxonomy" id="4795"/>
    <lineage>
        <taxon>Eukaryota</taxon>
        <taxon>Sar</taxon>
        <taxon>Stramenopiles</taxon>
        <taxon>Oomycota</taxon>
        <taxon>Peronosporomycetes</taxon>
        <taxon>Peronosporales</taxon>
        <taxon>Peronosporaceae</taxon>
        <taxon>Phytophthora</taxon>
    </lineage>
</organism>
<dbReference type="OrthoDB" id="101303at2759"/>
<keyword evidence="1" id="KW-0548">Nucleotidyltransferase</keyword>
<name>A0A225W9C5_9STRA</name>
<dbReference type="SUPFAM" id="SSF54160">
    <property type="entry name" value="Chromo domain-like"/>
    <property type="match status" value="1"/>
</dbReference>
<dbReference type="GO" id="GO:0003964">
    <property type="term" value="F:RNA-directed DNA polymerase activity"/>
    <property type="evidence" value="ECO:0007669"/>
    <property type="project" value="UniProtKB-KW"/>
</dbReference>
<dbReference type="Proteomes" id="UP000198211">
    <property type="component" value="Unassembled WGS sequence"/>
</dbReference>
<dbReference type="Gene3D" id="2.40.50.40">
    <property type="match status" value="1"/>
</dbReference>
<comment type="caution">
    <text evidence="1">The sequence shown here is derived from an EMBL/GenBank/DDBJ whole genome shotgun (WGS) entry which is preliminary data.</text>
</comment>
<keyword evidence="2" id="KW-1185">Reference proteome</keyword>
<dbReference type="EMBL" id="NBNE01001500">
    <property type="protein sequence ID" value="OWZ13759.1"/>
    <property type="molecule type" value="Genomic_DNA"/>
</dbReference>